<reference evidence="2" key="1">
    <citation type="submission" date="2020-05" db="EMBL/GenBank/DDBJ databases">
        <authorList>
            <person name="Zhu T."/>
            <person name="Keshari N."/>
            <person name="Lu X."/>
        </authorList>
    </citation>
    <scope>NUCLEOTIDE SEQUENCE</scope>
    <source>
        <strain evidence="2">NK1-12</strain>
    </source>
</reference>
<dbReference type="EMBL" id="CP053587">
    <property type="protein sequence ID" value="WNZ27580.1"/>
    <property type="molecule type" value="Genomic_DNA"/>
</dbReference>
<dbReference type="GO" id="GO:0006629">
    <property type="term" value="P:lipid metabolic process"/>
    <property type="evidence" value="ECO:0007669"/>
    <property type="project" value="InterPro"/>
</dbReference>
<protein>
    <submittedName>
        <fullName evidence="2">SGNH/GDSL hydrolase family protein</fullName>
    </submittedName>
</protein>
<evidence type="ECO:0000256" key="1">
    <source>
        <dbReference type="ARBA" id="ARBA00022801"/>
    </source>
</evidence>
<keyword evidence="1 2" id="KW-0378">Hydrolase</keyword>
<dbReference type="PROSITE" id="PS01098">
    <property type="entry name" value="LIPASE_GDSL_SER"/>
    <property type="match status" value="1"/>
</dbReference>
<dbReference type="CDD" id="cd01846">
    <property type="entry name" value="fatty_acyltransferase_like"/>
    <property type="match status" value="1"/>
</dbReference>
<dbReference type="InterPro" id="IPR008265">
    <property type="entry name" value="Lipase_GDSL_AS"/>
</dbReference>
<dbReference type="GO" id="GO:0016298">
    <property type="term" value="F:lipase activity"/>
    <property type="evidence" value="ECO:0007669"/>
    <property type="project" value="InterPro"/>
</dbReference>
<dbReference type="InterPro" id="IPR051058">
    <property type="entry name" value="GDSL_Est/Lipase"/>
</dbReference>
<organism evidence="2">
    <name type="scientific">Leptolyngbya sp. NK1-12</name>
    <dbReference type="NCBI Taxonomy" id="2547451"/>
    <lineage>
        <taxon>Bacteria</taxon>
        <taxon>Bacillati</taxon>
        <taxon>Cyanobacteriota</taxon>
        <taxon>Cyanophyceae</taxon>
        <taxon>Leptolyngbyales</taxon>
        <taxon>Leptolyngbyaceae</taxon>
        <taxon>Leptolyngbya group</taxon>
        <taxon>Leptolyngbya</taxon>
    </lineage>
</organism>
<name>A0AA96WM32_9CYAN</name>
<proteinExistence type="predicted"/>
<dbReference type="InterPro" id="IPR001087">
    <property type="entry name" value="GDSL"/>
</dbReference>
<dbReference type="Pfam" id="PF00657">
    <property type="entry name" value="Lipase_GDSL"/>
    <property type="match status" value="1"/>
</dbReference>
<dbReference type="PANTHER" id="PTHR45648:SF22">
    <property type="entry name" value="GDSL LIPASE_ACYLHYDROLASE FAMILY PROTEIN (AFU_ORTHOLOGUE AFUA_4G14700)"/>
    <property type="match status" value="1"/>
</dbReference>
<dbReference type="Gene3D" id="3.40.50.1110">
    <property type="entry name" value="SGNH hydrolase"/>
    <property type="match status" value="1"/>
</dbReference>
<dbReference type="AlphaFoldDB" id="A0AA96WM32"/>
<dbReference type="SUPFAM" id="SSF52266">
    <property type="entry name" value="SGNH hydrolase"/>
    <property type="match status" value="1"/>
</dbReference>
<accession>A0AA96WM32</accession>
<dbReference type="PANTHER" id="PTHR45648">
    <property type="entry name" value="GDSL LIPASE/ACYLHYDROLASE FAMILY PROTEIN (AFU_ORTHOLOGUE AFUA_4G14700)"/>
    <property type="match status" value="1"/>
</dbReference>
<sequence>MRKTIVALVLVVVGFMTALILSTQRIEPITELVVFGDSLSDTGTVFRATGGAYPPDPPYFQGRYSNGRVWVEYLAEQLGLAASQIRNFACGGATSGNYSNGGLVPGLVRQVNSFTQTHSQIQSSSLYVLWAGANDYLQGANDTTAPVKNVMNAIDSLSAAGAKRVLVANLPNLGQLPATRNNANSASLTALTQTHNQKLRQSLKVLSQQQPELEIAVLDANALYQSAITDPAKFAFTNVTSACMNGSGSCETPDQFLFWDGIHPTTAAHQILGKHAFAAIETHLSSNARR</sequence>
<gene>
    <name evidence="2" type="ORF">HJG54_32490</name>
</gene>
<dbReference type="InterPro" id="IPR036514">
    <property type="entry name" value="SGNH_hydro_sf"/>
</dbReference>
<evidence type="ECO:0000313" key="2">
    <source>
        <dbReference type="EMBL" id="WNZ27580.1"/>
    </source>
</evidence>